<keyword evidence="3" id="KW-0804">Transcription</keyword>
<keyword evidence="6" id="KW-1185">Reference proteome</keyword>
<feature type="domain" description="HTH gntR-type" evidence="4">
    <location>
        <begin position="11"/>
        <end position="79"/>
    </location>
</feature>
<dbReference type="CDD" id="cd07377">
    <property type="entry name" value="WHTH_GntR"/>
    <property type="match status" value="1"/>
</dbReference>
<dbReference type="GO" id="GO:0003677">
    <property type="term" value="F:DNA binding"/>
    <property type="evidence" value="ECO:0007669"/>
    <property type="project" value="UniProtKB-KW"/>
</dbReference>
<dbReference type="AlphaFoldDB" id="A0A401ZXH3"/>
<evidence type="ECO:0000256" key="1">
    <source>
        <dbReference type="ARBA" id="ARBA00023015"/>
    </source>
</evidence>
<gene>
    <name evidence="5" type="ORF">KTT_13960</name>
</gene>
<evidence type="ECO:0000256" key="3">
    <source>
        <dbReference type="ARBA" id="ARBA00023163"/>
    </source>
</evidence>
<dbReference type="InterPro" id="IPR000524">
    <property type="entry name" value="Tscrpt_reg_HTH_GntR"/>
</dbReference>
<keyword evidence="1" id="KW-0805">Transcription regulation</keyword>
<sequence length="133" mass="14824">MLLLIEMDSAKPLYQQIRDQIVRGIASGQLQAGSNLPPIRQLAADFGINLHTVNKAYELLQQEGLIELKPKIGAVIKIQPTLPEAWDDNLSNLLAEAVAHQIPSADIMERCRTLLAELVKQRAYGTHVFEKDE</sequence>
<dbReference type="SMART" id="SM00345">
    <property type="entry name" value="HTH_GNTR"/>
    <property type="match status" value="1"/>
</dbReference>
<evidence type="ECO:0000313" key="5">
    <source>
        <dbReference type="EMBL" id="GCE11537.1"/>
    </source>
</evidence>
<dbReference type="Proteomes" id="UP000287352">
    <property type="component" value="Unassembled WGS sequence"/>
</dbReference>
<dbReference type="PANTHER" id="PTHR38445">
    <property type="entry name" value="HTH-TYPE TRANSCRIPTIONAL REPRESSOR YTRA"/>
    <property type="match status" value="1"/>
</dbReference>
<dbReference type="GO" id="GO:0003700">
    <property type="term" value="F:DNA-binding transcription factor activity"/>
    <property type="evidence" value="ECO:0007669"/>
    <property type="project" value="InterPro"/>
</dbReference>
<dbReference type="EMBL" id="BIFR01000001">
    <property type="protein sequence ID" value="GCE11537.1"/>
    <property type="molecule type" value="Genomic_DNA"/>
</dbReference>
<dbReference type="RefSeq" id="WP_126579239.1">
    <property type="nucleotide sequence ID" value="NZ_BIFR01000001.1"/>
</dbReference>
<keyword evidence="2" id="KW-0238">DNA-binding</keyword>
<dbReference type="PROSITE" id="PS50949">
    <property type="entry name" value="HTH_GNTR"/>
    <property type="match status" value="1"/>
</dbReference>
<dbReference type="PANTHER" id="PTHR38445:SF12">
    <property type="entry name" value="GNTR-FAMILY TRANSCRIPTIONAL REGULATOR"/>
    <property type="match status" value="1"/>
</dbReference>
<accession>A0A401ZXH3</accession>
<organism evidence="5 6">
    <name type="scientific">Tengunoibacter tsumagoiensis</name>
    <dbReference type="NCBI Taxonomy" id="2014871"/>
    <lineage>
        <taxon>Bacteria</taxon>
        <taxon>Bacillati</taxon>
        <taxon>Chloroflexota</taxon>
        <taxon>Ktedonobacteria</taxon>
        <taxon>Ktedonobacterales</taxon>
        <taxon>Dictyobacteraceae</taxon>
        <taxon>Tengunoibacter</taxon>
    </lineage>
</organism>
<evidence type="ECO:0000259" key="4">
    <source>
        <dbReference type="PROSITE" id="PS50949"/>
    </source>
</evidence>
<dbReference type="Pfam" id="PF00392">
    <property type="entry name" value="GntR"/>
    <property type="match status" value="1"/>
</dbReference>
<dbReference type="InterPro" id="IPR036388">
    <property type="entry name" value="WH-like_DNA-bd_sf"/>
</dbReference>
<dbReference type="InterPro" id="IPR036390">
    <property type="entry name" value="WH_DNA-bd_sf"/>
</dbReference>
<comment type="caution">
    <text evidence="5">The sequence shown here is derived from an EMBL/GenBank/DDBJ whole genome shotgun (WGS) entry which is preliminary data.</text>
</comment>
<evidence type="ECO:0000313" key="6">
    <source>
        <dbReference type="Proteomes" id="UP000287352"/>
    </source>
</evidence>
<dbReference type="OrthoDB" id="163333at2"/>
<proteinExistence type="predicted"/>
<dbReference type="SUPFAM" id="SSF46785">
    <property type="entry name" value="Winged helix' DNA-binding domain"/>
    <property type="match status" value="1"/>
</dbReference>
<reference evidence="6" key="1">
    <citation type="submission" date="2018-12" db="EMBL/GenBank/DDBJ databases">
        <title>Tengunoibacter tsumagoiensis gen. nov., sp. nov., Dictyobacter kobayashii sp. nov., D. alpinus sp. nov., and D. joshuensis sp. nov. and description of Dictyobacteraceae fam. nov. within the order Ktedonobacterales isolated from Tengu-no-mugimeshi.</title>
        <authorList>
            <person name="Wang C.M."/>
            <person name="Zheng Y."/>
            <person name="Sakai Y."/>
            <person name="Toyoda A."/>
            <person name="Minakuchi Y."/>
            <person name="Abe K."/>
            <person name="Yokota A."/>
            <person name="Yabe S."/>
        </authorList>
    </citation>
    <scope>NUCLEOTIDE SEQUENCE [LARGE SCALE GENOMIC DNA]</scope>
    <source>
        <strain evidence="6">Uno3</strain>
    </source>
</reference>
<protein>
    <submittedName>
        <fullName evidence="5">GntR family transcriptional regulator</fullName>
    </submittedName>
</protein>
<name>A0A401ZXH3_9CHLR</name>
<dbReference type="Gene3D" id="1.10.10.10">
    <property type="entry name" value="Winged helix-like DNA-binding domain superfamily/Winged helix DNA-binding domain"/>
    <property type="match status" value="1"/>
</dbReference>
<evidence type="ECO:0000256" key="2">
    <source>
        <dbReference type="ARBA" id="ARBA00023125"/>
    </source>
</evidence>